<dbReference type="InterPro" id="IPR039278">
    <property type="entry name" value="Red1"/>
</dbReference>
<reference evidence="3" key="1">
    <citation type="journal article" date="2023" name="Mol. Phylogenet. Evol.">
        <title>Genome-scale phylogeny and comparative genomics of the fungal order Sordariales.</title>
        <authorList>
            <person name="Hensen N."/>
            <person name="Bonometti L."/>
            <person name="Westerberg I."/>
            <person name="Brannstrom I.O."/>
            <person name="Guillou S."/>
            <person name="Cros-Aarteil S."/>
            <person name="Calhoun S."/>
            <person name="Haridas S."/>
            <person name="Kuo A."/>
            <person name="Mondo S."/>
            <person name="Pangilinan J."/>
            <person name="Riley R."/>
            <person name="LaButti K."/>
            <person name="Andreopoulos B."/>
            <person name="Lipzen A."/>
            <person name="Chen C."/>
            <person name="Yan M."/>
            <person name="Daum C."/>
            <person name="Ng V."/>
            <person name="Clum A."/>
            <person name="Steindorff A."/>
            <person name="Ohm R.A."/>
            <person name="Martin F."/>
            <person name="Silar P."/>
            <person name="Natvig D.O."/>
            <person name="Lalanne C."/>
            <person name="Gautier V."/>
            <person name="Ament-Velasquez S.L."/>
            <person name="Kruys A."/>
            <person name="Hutchinson M.I."/>
            <person name="Powell A.J."/>
            <person name="Barry K."/>
            <person name="Miller A.N."/>
            <person name="Grigoriev I.V."/>
            <person name="Debuchy R."/>
            <person name="Gladieux P."/>
            <person name="Hiltunen Thoren M."/>
            <person name="Johannesson H."/>
        </authorList>
    </citation>
    <scope>NUCLEOTIDE SEQUENCE</scope>
    <source>
        <strain evidence="3">CBS 532.94</strain>
    </source>
</reference>
<feature type="compositionally biased region" description="Polar residues" evidence="1">
    <location>
        <begin position="1025"/>
        <end position="1042"/>
    </location>
</feature>
<feature type="compositionally biased region" description="Acidic residues" evidence="1">
    <location>
        <begin position="598"/>
        <end position="609"/>
    </location>
</feature>
<reference evidence="3" key="2">
    <citation type="submission" date="2023-05" db="EMBL/GenBank/DDBJ databases">
        <authorList>
            <consortium name="Lawrence Berkeley National Laboratory"/>
            <person name="Steindorff A."/>
            <person name="Hensen N."/>
            <person name="Bonometti L."/>
            <person name="Westerberg I."/>
            <person name="Brannstrom I.O."/>
            <person name="Guillou S."/>
            <person name="Cros-Aarteil S."/>
            <person name="Calhoun S."/>
            <person name="Haridas S."/>
            <person name="Kuo A."/>
            <person name="Mondo S."/>
            <person name="Pangilinan J."/>
            <person name="Riley R."/>
            <person name="Labutti K."/>
            <person name="Andreopoulos B."/>
            <person name="Lipzen A."/>
            <person name="Chen C."/>
            <person name="Yanf M."/>
            <person name="Daum C."/>
            <person name="Ng V."/>
            <person name="Clum A."/>
            <person name="Ohm R."/>
            <person name="Martin F."/>
            <person name="Silar P."/>
            <person name="Natvig D."/>
            <person name="Lalanne C."/>
            <person name="Gautier V."/>
            <person name="Ament-Velasquez S.L."/>
            <person name="Kruys A."/>
            <person name="Hutchinson M.I."/>
            <person name="Powell A.J."/>
            <person name="Barry K."/>
            <person name="Miller A.N."/>
            <person name="Grigoriev I.V."/>
            <person name="Debuchy R."/>
            <person name="Gladieux P."/>
            <person name="Thoren M.H."/>
            <person name="Johannesson H."/>
        </authorList>
    </citation>
    <scope>NUCLEOTIDE SEQUENCE</scope>
    <source>
        <strain evidence="3">CBS 532.94</strain>
    </source>
</reference>
<feature type="compositionally biased region" description="Polar residues" evidence="1">
    <location>
        <begin position="825"/>
        <end position="847"/>
    </location>
</feature>
<evidence type="ECO:0000313" key="3">
    <source>
        <dbReference type="EMBL" id="KAK4239736.1"/>
    </source>
</evidence>
<feature type="compositionally biased region" description="Polar residues" evidence="1">
    <location>
        <begin position="699"/>
        <end position="713"/>
    </location>
</feature>
<dbReference type="AlphaFoldDB" id="A0AAN7CCW8"/>
<dbReference type="GO" id="GO:0000178">
    <property type="term" value="C:exosome (RNase complex)"/>
    <property type="evidence" value="ECO:0007669"/>
    <property type="project" value="TreeGrafter"/>
</dbReference>
<feature type="domain" description="Putative zinc-finger" evidence="2">
    <location>
        <begin position="1115"/>
        <end position="1134"/>
    </location>
</feature>
<feature type="region of interest" description="Disordered" evidence="1">
    <location>
        <begin position="347"/>
        <end position="463"/>
    </location>
</feature>
<feature type="region of interest" description="Disordered" evidence="1">
    <location>
        <begin position="73"/>
        <end position="163"/>
    </location>
</feature>
<dbReference type="Proteomes" id="UP001303760">
    <property type="component" value="Unassembled WGS sequence"/>
</dbReference>
<feature type="compositionally biased region" description="Low complexity" evidence="1">
    <location>
        <begin position="619"/>
        <end position="630"/>
    </location>
</feature>
<comment type="caution">
    <text evidence="3">The sequence shown here is derived from an EMBL/GenBank/DDBJ whole genome shotgun (WGS) entry which is preliminary data.</text>
</comment>
<dbReference type="InterPro" id="IPR019607">
    <property type="entry name" value="Putative_zinc-finger_domain"/>
</dbReference>
<keyword evidence="4" id="KW-1185">Reference proteome</keyword>
<dbReference type="PANTHER" id="PTHR21563:SF3">
    <property type="entry name" value="ZINC FINGER C3H1 DOMAIN-CONTAINING PROTEIN"/>
    <property type="match status" value="1"/>
</dbReference>
<feature type="compositionally biased region" description="Basic and acidic residues" evidence="1">
    <location>
        <begin position="717"/>
        <end position="729"/>
    </location>
</feature>
<feature type="compositionally biased region" description="Basic and acidic residues" evidence="1">
    <location>
        <begin position="355"/>
        <end position="365"/>
    </location>
</feature>
<feature type="compositionally biased region" description="Polar residues" evidence="1">
    <location>
        <begin position="272"/>
        <end position="298"/>
    </location>
</feature>
<feature type="region of interest" description="Disordered" evidence="1">
    <location>
        <begin position="498"/>
        <end position="522"/>
    </location>
</feature>
<protein>
    <submittedName>
        <fullName evidence="3">Protein red1</fullName>
    </submittedName>
</protein>
<proteinExistence type="predicted"/>
<feature type="compositionally biased region" description="Low complexity" evidence="1">
    <location>
        <begin position="508"/>
        <end position="522"/>
    </location>
</feature>
<dbReference type="GO" id="GO:0005634">
    <property type="term" value="C:nucleus"/>
    <property type="evidence" value="ECO:0007669"/>
    <property type="project" value="TreeGrafter"/>
</dbReference>
<feature type="compositionally biased region" description="Basic and acidic residues" evidence="1">
    <location>
        <begin position="208"/>
        <end position="220"/>
    </location>
</feature>
<sequence>MSQYPHPFGYGQYYGQPVQQPYSYQNYSSYAAPAPNAALNPAAAQIYREFSQAAYNSNASNIPGLGVGGLPATGGTHHSLTPGATPWAQPPSFTASGSSVPPPQTYGIGSFGPQHSQPGLLSNSSRINEKPSSQPAPAPIVSAADTEVEEGELSEGQFEDLYEPRESVPVEHVEGVSVPPLIIEPSQPTSAADTPEGNFYATDEDDGGKDSNAHEGRERSASYSPFLSPREIESEIPTPPPAADKESHPGPTRAEVKVPNTAVPGLQHATHPPTSTGSTQPPMPTSCTPKASSGSFKSVQEAKKEAQKAILRLWPLGVKYQNYIDEGFDENLIKGLFRDLHLDMPKTVAESTSAHPKEPRPHEAGKPGSSKPNGSSDIQPQPLAPGPKELPSPLLNQPGKGEERKDRIARLLAAKAAKAPAVPKPPAPAVTQTNLKVTEARSQETAPAPSNSPPKGKTWGEKERLIQQKIAALQKSREAQAQKSATDIADQEAMQVGRNGTAAPQAKTTGSPTPISIPTGPKAAGVSVVAASVPPNLSQALHPIQNQVLSPNAQANPSAQRKRPVAADFVEYSSRPLSLKRPFGQVRKETSLIIDVSDQSDDEEMDMDMDMGSPIDEPSSSTQSSGVSGQRGPAIRDFPPLTDTFPQRHYSSPAPSVTPPGGLVNNSKKRETELDLKEKAIQEMRRKIALAEARRKAKQSSGGSVTPKQSGTASGPKENDTPRPPETGRAESLSSTDRLDVASPQVTPEPSSVRLPKSSETPRLDPLERAERRGRIMSLEIPRIESSLQEKLNRLQQLEEEQARLKAEIDRSFDEKKKLADELQQLDTTQVESSQPNGLGSRNNLTTEELGAERQATPSGPETEGGLAHIRTGSSSPARSAADGSRGTSAGSTDGGRLSHKYSQGEPSSTADSVVEEVTTEAVSVRAPTGIGPSVNDSPELRTNIETSSAKVDGNSQGSPTEGSALSPGSNQPIENDVAAPSMPEPAEVTKLDETTPMELDSRSPSPGIVEAAGSADVEDETTGADASQPSAPLPDQISSAGQPREAVQEIEMEVTGEVNAHNELPSNPNSTLTPYESPLRYFHAYRFHPEYQRVVAGGLKSLTYTNRIDPDKELCPFELNGEQCPPNCEFQHFGAISLADDEILLELGNPDGYSGKEKSRFIQGMRELVQKFKAGKVKDFETIAREIVEVRSQLLGDKSKVLRLDGVTI</sequence>
<dbReference type="EMBL" id="MU860056">
    <property type="protein sequence ID" value="KAK4239736.1"/>
    <property type="molecule type" value="Genomic_DNA"/>
</dbReference>
<evidence type="ECO:0000256" key="1">
    <source>
        <dbReference type="SAM" id="MobiDB-lite"/>
    </source>
</evidence>
<feature type="compositionally biased region" description="Basic and acidic residues" evidence="1">
    <location>
        <begin position="760"/>
        <end position="774"/>
    </location>
</feature>
<evidence type="ECO:0000259" key="2">
    <source>
        <dbReference type="Pfam" id="PF10650"/>
    </source>
</evidence>
<dbReference type="PANTHER" id="PTHR21563">
    <property type="entry name" value="ZINC FINGER C3H1 DOMAIN-CONTAINING PROTEIN"/>
    <property type="match status" value="1"/>
</dbReference>
<feature type="region of interest" description="Disordered" evidence="1">
    <location>
        <begin position="592"/>
        <end position="776"/>
    </location>
</feature>
<dbReference type="Pfam" id="PF10650">
    <property type="entry name" value="zf-C3H1"/>
    <property type="match status" value="1"/>
</dbReference>
<feature type="region of interest" description="Disordered" evidence="1">
    <location>
        <begin position="820"/>
        <end position="1047"/>
    </location>
</feature>
<evidence type="ECO:0000313" key="4">
    <source>
        <dbReference type="Proteomes" id="UP001303760"/>
    </source>
</evidence>
<organism evidence="3 4">
    <name type="scientific">Achaetomium macrosporum</name>
    <dbReference type="NCBI Taxonomy" id="79813"/>
    <lineage>
        <taxon>Eukaryota</taxon>
        <taxon>Fungi</taxon>
        <taxon>Dikarya</taxon>
        <taxon>Ascomycota</taxon>
        <taxon>Pezizomycotina</taxon>
        <taxon>Sordariomycetes</taxon>
        <taxon>Sordariomycetidae</taxon>
        <taxon>Sordariales</taxon>
        <taxon>Chaetomiaceae</taxon>
        <taxon>Achaetomium</taxon>
    </lineage>
</organism>
<feature type="compositionally biased region" description="Low complexity" evidence="1">
    <location>
        <begin position="366"/>
        <end position="376"/>
    </location>
</feature>
<feature type="compositionally biased region" description="Acidic residues" evidence="1">
    <location>
        <begin position="146"/>
        <end position="161"/>
    </location>
</feature>
<feature type="compositionally biased region" description="Basic and acidic residues" evidence="1">
    <location>
        <begin position="400"/>
        <end position="409"/>
    </location>
</feature>
<feature type="compositionally biased region" description="Polar residues" evidence="1">
    <location>
        <begin position="113"/>
        <end position="135"/>
    </location>
</feature>
<feature type="region of interest" description="Disordered" evidence="1">
    <location>
        <begin position="177"/>
        <end position="306"/>
    </location>
</feature>
<feature type="compositionally biased region" description="Polar residues" evidence="1">
    <location>
        <begin position="944"/>
        <end position="974"/>
    </location>
</feature>
<gene>
    <name evidence="3" type="ORF">C8A03DRAFT_13889</name>
</gene>
<accession>A0AAN7CCW8</accession>
<feature type="compositionally biased region" description="Basic and acidic residues" evidence="1">
    <location>
        <begin position="668"/>
        <end position="686"/>
    </location>
</feature>
<name>A0AAN7CCW8_9PEZI</name>